<comment type="function">
    <text evidence="4">Involved in the assembly of lipopolysaccharide (LPS). Required for the translocation of LPS from the inner membrane to the outer membrane.</text>
</comment>
<name>H3KFE7_9BURK</name>
<feature type="chain" id="PRO_5009013589" description="Lipopolysaccharide export system protein LptA" evidence="4">
    <location>
        <begin position="23"/>
        <end position="198"/>
    </location>
</feature>
<evidence type="ECO:0000256" key="1">
    <source>
        <dbReference type="ARBA" id="ARBA00022448"/>
    </source>
</evidence>
<dbReference type="NCBIfam" id="TIGR03002">
    <property type="entry name" value="outer_YhbN_LptA"/>
    <property type="match status" value="1"/>
</dbReference>
<dbReference type="HOGENOM" id="CLU_095993_1_0_4"/>
<evidence type="ECO:0000256" key="2">
    <source>
        <dbReference type="ARBA" id="ARBA00022729"/>
    </source>
</evidence>
<evidence type="ECO:0000313" key="8">
    <source>
        <dbReference type="Proteomes" id="UP000004956"/>
    </source>
</evidence>
<comment type="similarity">
    <text evidence="4">Belongs to the LptA family.</text>
</comment>
<dbReference type="GO" id="GO:0030288">
    <property type="term" value="C:outer membrane-bounded periplasmic space"/>
    <property type="evidence" value="ECO:0007669"/>
    <property type="project" value="TreeGrafter"/>
</dbReference>
<dbReference type="PANTHER" id="PTHR36504:SF1">
    <property type="entry name" value="LIPOPOLYSACCHARIDE EXPORT SYSTEM PROTEIN LPTA"/>
    <property type="match status" value="1"/>
</dbReference>
<comment type="caution">
    <text evidence="7">The sequence shown here is derived from an EMBL/GenBank/DDBJ whole genome shotgun (WGS) entry which is preliminary data.</text>
</comment>
<evidence type="ECO:0000256" key="3">
    <source>
        <dbReference type="ARBA" id="ARBA00022764"/>
    </source>
</evidence>
<dbReference type="AlphaFoldDB" id="H3KFE7"/>
<dbReference type="Pfam" id="PF03968">
    <property type="entry name" value="LptD_N"/>
    <property type="match status" value="1"/>
</dbReference>
<dbReference type="STRING" id="762967.HMPREF9440_01464"/>
<dbReference type="InterPro" id="IPR005653">
    <property type="entry name" value="OstA-like_N"/>
</dbReference>
<evidence type="ECO:0000256" key="4">
    <source>
        <dbReference type="HAMAP-Rule" id="MF_01914"/>
    </source>
</evidence>
<dbReference type="PANTHER" id="PTHR36504">
    <property type="entry name" value="LIPOPOLYSACCHARIDE EXPORT SYSTEM PROTEIN LPTA"/>
    <property type="match status" value="1"/>
</dbReference>
<feature type="domain" description="Organic solvent tolerance-like N-terminal" evidence="6">
    <location>
        <begin position="32"/>
        <end position="148"/>
    </location>
</feature>
<proteinExistence type="inferred from homology"/>
<keyword evidence="2 4" id="KW-0732">Signal</keyword>
<gene>
    <name evidence="4" type="primary">lptA</name>
    <name evidence="7" type="ORF">HMPREF9440_01464</name>
</gene>
<dbReference type="EMBL" id="AFBQ01000210">
    <property type="protein sequence ID" value="EHY31168.1"/>
    <property type="molecule type" value="Genomic_DNA"/>
</dbReference>
<reference evidence="7 8" key="1">
    <citation type="submission" date="2011-11" db="EMBL/GenBank/DDBJ databases">
        <authorList>
            <person name="Weinstock G."/>
            <person name="Sodergren E."/>
            <person name="Clifton S."/>
            <person name="Fulton L."/>
            <person name="Fulton B."/>
            <person name="Courtney L."/>
            <person name="Fronick C."/>
            <person name="Harrison M."/>
            <person name="Strong C."/>
            <person name="Farmer C."/>
            <person name="Delahaunty K."/>
            <person name="Markovic C."/>
            <person name="Hall O."/>
            <person name="Minx P."/>
            <person name="Tomlinson C."/>
            <person name="Mitreva M."/>
            <person name="Hou S."/>
            <person name="Chen J."/>
            <person name="Wollam A."/>
            <person name="Pepin K.H."/>
            <person name="Johnson M."/>
            <person name="Bhonagiri V."/>
            <person name="Zhang X."/>
            <person name="Suruliraj S."/>
            <person name="Warren W."/>
            <person name="Chinwalla A."/>
            <person name="Mardis E.R."/>
            <person name="Wilson R.K."/>
        </authorList>
    </citation>
    <scope>NUCLEOTIDE SEQUENCE [LARGE SCALE GENOMIC DNA]</scope>
    <source>
        <strain evidence="7 8">YIT 11816</strain>
    </source>
</reference>
<comment type="subcellular location">
    <subcellularLocation>
        <location evidence="4">Periplasm</location>
    </subcellularLocation>
</comment>
<dbReference type="GO" id="GO:0043165">
    <property type="term" value="P:Gram-negative-bacterium-type cell outer membrane assembly"/>
    <property type="evidence" value="ECO:0007669"/>
    <property type="project" value="UniProtKB-UniRule"/>
</dbReference>
<feature type="region of interest" description="Disordered" evidence="5">
    <location>
        <begin position="173"/>
        <end position="198"/>
    </location>
</feature>
<dbReference type="HAMAP" id="MF_01914">
    <property type="entry name" value="LPS_assembly_LptA"/>
    <property type="match status" value="1"/>
</dbReference>
<dbReference type="GO" id="GO:0009279">
    <property type="term" value="C:cell outer membrane"/>
    <property type="evidence" value="ECO:0007669"/>
    <property type="project" value="TreeGrafter"/>
</dbReference>
<dbReference type="GO" id="GO:0015920">
    <property type="term" value="P:lipopolysaccharide transport"/>
    <property type="evidence" value="ECO:0007669"/>
    <property type="project" value="UniProtKB-UniRule"/>
</dbReference>
<dbReference type="GO" id="GO:0017089">
    <property type="term" value="F:glycolipid transfer activity"/>
    <property type="evidence" value="ECO:0007669"/>
    <property type="project" value="TreeGrafter"/>
</dbReference>
<organism evidence="7 8">
    <name type="scientific">Sutterella parvirubra YIT 11816</name>
    <dbReference type="NCBI Taxonomy" id="762967"/>
    <lineage>
        <taxon>Bacteria</taxon>
        <taxon>Pseudomonadati</taxon>
        <taxon>Pseudomonadota</taxon>
        <taxon>Betaproteobacteria</taxon>
        <taxon>Burkholderiales</taxon>
        <taxon>Sutterellaceae</taxon>
        <taxon>Sutterella</taxon>
    </lineage>
</organism>
<comment type="subunit">
    <text evidence="4">Component of the lipopolysaccharide transport and assembly complex.</text>
</comment>
<feature type="signal peptide" evidence="4">
    <location>
        <begin position="1"/>
        <end position="22"/>
    </location>
</feature>
<sequence length="198" mass="21685" precursor="true">MIPMRQLLVAAACAALSLPVWALSTDRDQQIEVHADRFNGDEVQQTAVYAGNVVVDQGSMNITGAKLELSVTPKGYRKAVITGSPARFKQQRDPKTKGIDEWMHAEANCITYDEERDTVTLEGAARISRTENGVRKDQSSGERIVYNLRYARSTIEGGTTDGKKNRVSTIIAPRTKEAAEPRNQGARLSPATNLTAPK</sequence>
<keyword evidence="3 4" id="KW-0574">Periplasm</keyword>
<evidence type="ECO:0000256" key="5">
    <source>
        <dbReference type="SAM" id="MobiDB-lite"/>
    </source>
</evidence>
<evidence type="ECO:0000259" key="6">
    <source>
        <dbReference type="Pfam" id="PF03968"/>
    </source>
</evidence>
<keyword evidence="8" id="KW-1185">Reference proteome</keyword>
<dbReference type="InterPro" id="IPR014340">
    <property type="entry name" value="LptA"/>
</dbReference>
<dbReference type="GO" id="GO:0001530">
    <property type="term" value="F:lipopolysaccharide binding"/>
    <property type="evidence" value="ECO:0007669"/>
    <property type="project" value="InterPro"/>
</dbReference>
<dbReference type="Gene3D" id="2.60.450.10">
    <property type="entry name" value="Lipopolysaccharide (LPS) transport protein A like domain"/>
    <property type="match status" value="1"/>
</dbReference>
<dbReference type="Proteomes" id="UP000004956">
    <property type="component" value="Unassembled WGS sequence"/>
</dbReference>
<dbReference type="PATRIC" id="fig|762967.3.peg.1151"/>
<dbReference type="InterPro" id="IPR052037">
    <property type="entry name" value="LPS_export_LptA"/>
</dbReference>
<accession>H3KFE7</accession>
<evidence type="ECO:0000313" key="7">
    <source>
        <dbReference type="EMBL" id="EHY31168.1"/>
    </source>
</evidence>
<protein>
    <recommendedName>
        <fullName evidence="4">Lipopolysaccharide export system protein LptA</fullName>
    </recommendedName>
</protein>
<keyword evidence="1 4" id="KW-0813">Transport</keyword>